<dbReference type="EMBL" id="CP008746">
    <property type="protein sequence ID" value="AKJ37253.1"/>
    <property type="molecule type" value="Genomic_DNA"/>
</dbReference>
<sequence>MRKDIKLIVIMLLICALIEIASASMSNPQGGSNNRQVSESASPPSADIMAKTSMQGENLQLKAEKVADINWQSASSKAKGGKHTTKTDFRSRVEDSSSKTSRDEDVKTSASGNTNKQQGT</sequence>
<dbReference type="RefSeq" id="WP_048116536.1">
    <property type="nucleotide sequence ID" value="NZ_CP008746.1"/>
</dbReference>
<dbReference type="GeneID" id="24883825"/>
<accession>A0A0G3CBD1</accession>
<organism evidence="2 3">
    <name type="scientific">Methanosarcina barkeri CM1</name>
    <dbReference type="NCBI Taxonomy" id="796385"/>
    <lineage>
        <taxon>Archaea</taxon>
        <taxon>Methanobacteriati</taxon>
        <taxon>Methanobacteriota</taxon>
        <taxon>Stenosarchaea group</taxon>
        <taxon>Methanomicrobia</taxon>
        <taxon>Methanosarcinales</taxon>
        <taxon>Methanosarcinaceae</taxon>
        <taxon>Methanosarcina</taxon>
    </lineage>
</organism>
<dbReference type="GeneID" id="24845525"/>
<reference evidence="3" key="1">
    <citation type="submission" date="2014-06" db="EMBL/GenBank/DDBJ databases">
        <title>The complete genome sequence of Methanosarcina barkeri CM1.</title>
        <authorList>
            <consortium name="Pastoral Greenhouse Gas Research Consortium"/>
            <person name="Lambie S.C."/>
            <person name="Leahy S.C."/>
            <person name="Kelly W.J."/>
            <person name="Li D."/>
            <person name="Reilly K."/>
            <person name="Attwood G.T."/>
            <person name="Altermann E."/>
        </authorList>
    </citation>
    <scope>NUCLEOTIDE SEQUENCE [LARGE SCALE GENOMIC DNA]</scope>
    <source>
        <strain evidence="3">CM1</strain>
    </source>
</reference>
<proteinExistence type="predicted"/>
<evidence type="ECO:0000313" key="2">
    <source>
        <dbReference type="EMBL" id="AKJ37253.1"/>
    </source>
</evidence>
<name>A0A0G3CBD1_METBA</name>
<feature type="region of interest" description="Disordered" evidence="1">
    <location>
        <begin position="72"/>
        <end position="120"/>
    </location>
</feature>
<dbReference type="PATRIC" id="fig|796385.3.peg.156"/>
<feature type="compositionally biased region" description="Basic and acidic residues" evidence="1">
    <location>
        <begin position="85"/>
        <end position="107"/>
    </location>
</feature>
<gene>
    <name evidence="2" type="ORF">MCM1_0131</name>
</gene>
<reference evidence="2 3" key="2">
    <citation type="journal article" date="2015" name="Stand. Genomic Sci.">
        <title>The complete genome sequence of the rumen methanogen Methanosarcina barkeri CM1.</title>
        <authorList>
            <person name="Lambie S.C."/>
            <person name="Kelly W.J."/>
            <person name="Leahy S.C."/>
            <person name="Li D."/>
            <person name="Reilly K."/>
            <person name="McAllister T.A."/>
            <person name="Valle E.R."/>
            <person name="Attwood G.T."/>
            <person name="Altermann E."/>
        </authorList>
    </citation>
    <scope>NUCLEOTIDE SEQUENCE [LARGE SCALE GENOMIC DNA]</scope>
    <source>
        <strain evidence="2 3">CM1</strain>
    </source>
</reference>
<dbReference type="AlphaFoldDB" id="A0A0G3CBD1"/>
<feature type="region of interest" description="Disordered" evidence="1">
    <location>
        <begin position="24"/>
        <end position="59"/>
    </location>
</feature>
<evidence type="ECO:0000313" key="3">
    <source>
        <dbReference type="Proteomes" id="UP000035331"/>
    </source>
</evidence>
<protein>
    <submittedName>
        <fullName evidence="2">Uncharacterized protein</fullName>
    </submittedName>
</protein>
<dbReference type="Proteomes" id="UP000035331">
    <property type="component" value="Chromosome"/>
</dbReference>
<evidence type="ECO:0000256" key="1">
    <source>
        <dbReference type="SAM" id="MobiDB-lite"/>
    </source>
</evidence>
<feature type="compositionally biased region" description="Polar residues" evidence="1">
    <location>
        <begin position="24"/>
        <end position="43"/>
    </location>
</feature>
<feature type="compositionally biased region" description="Polar residues" evidence="1">
    <location>
        <begin position="108"/>
        <end position="120"/>
    </location>
</feature>